<accession>A0A4R6Z4A3</accession>
<sequence length="126" mass="13779">MTIPCLACASAVVRAQAEPASTERFVCPACGEAMDVRCNYDVGLPRVTTYLGRYATSDKITPAKAFILLKRMLSSCTHFQPSRLEAHYSQNDAVWNLGNFSLSEVERITAESARRGLDISFVEAAA</sequence>
<organism evidence="1 2">
    <name type="scientific">Tahibacter aquaticus</name>
    <dbReference type="NCBI Taxonomy" id="520092"/>
    <lineage>
        <taxon>Bacteria</taxon>
        <taxon>Pseudomonadati</taxon>
        <taxon>Pseudomonadota</taxon>
        <taxon>Gammaproteobacteria</taxon>
        <taxon>Lysobacterales</taxon>
        <taxon>Rhodanobacteraceae</taxon>
        <taxon>Tahibacter</taxon>
    </lineage>
</organism>
<dbReference type="AlphaFoldDB" id="A0A4R6Z4A3"/>
<proteinExistence type="predicted"/>
<reference evidence="1 2" key="1">
    <citation type="submission" date="2019-03" db="EMBL/GenBank/DDBJ databases">
        <title>Genomic Encyclopedia of Type Strains, Phase IV (KMG-IV): sequencing the most valuable type-strain genomes for metagenomic binning, comparative biology and taxonomic classification.</title>
        <authorList>
            <person name="Goeker M."/>
        </authorList>
    </citation>
    <scope>NUCLEOTIDE SEQUENCE [LARGE SCALE GENOMIC DNA]</scope>
    <source>
        <strain evidence="1 2">DSM 21667</strain>
    </source>
</reference>
<dbReference type="Proteomes" id="UP000295293">
    <property type="component" value="Unassembled WGS sequence"/>
</dbReference>
<comment type="caution">
    <text evidence="1">The sequence shown here is derived from an EMBL/GenBank/DDBJ whole genome shotgun (WGS) entry which is preliminary data.</text>
</comment>
<dbReference type="EMBL" id="SNZH01000003">
    <property type="protein sequence ID" value="TDR46482.1"/>
    <property type="molecule type" value="Genomic_DNA"/>
</dbReference>
<evidence type="ECO:0000313" key="1">
    <source>
        <dbReference type="EMBL" id="TDR46482.1"/>
    </source>
</evidence>
<evidence type="ECO:0000313" key="2">
    <source>
        <dbReference type="Proteomes" id="UP000295293"/>
    </source>
</evidence>
<protein>
    <submittedName>
        <fullName evidence="1">Uncharacterized protein</fullName>
    </submittedName>
</protein>
<name>A0A4R6Z4A3_9GAMM</name>
<gene>
    <name evidence="1" type="ORF">DFR29_10313</name>
</gene>
<keyword evidence="2" id="KW-1185">Reference proteome</keyword>